<evidence type="ECO:0000313" key="2">
    <source>
        <dbReference type="EMBL" id="QQP41534.1"/>
    </source>
</evidence>
<dbReference type="EMBL" id="CP045899">
    <property type="protein sequence ID" value="QQP41534.1"/>
    <property type="molecule type" value="Genomic_DNA"/>
</dbReference>
<evidence type="ECO:0000313" key="3">
    <source>
        <dbReference type="Proteomes" id="UP000595437"/>
    </source>
</evidence>
<dbReference type="AlphaFoldDB" id="A0A7T8H102"/>
<dbReference type="Proteomes" id="UP000595437">
    <property type="component" value="Chromosome 10"/>
</dbReference>
<keyword evidence="3" id="KW-1185">Reference proteome</keyword>
<gene>
    <name evidence="2" type="ORF">FKW44_015940</name>
</gene>
<feature type="region of interest" description="Disordered" evidence="1">
    <location>
        <begin position="30"/>
        <end position="58"/>
    </location>
</feature>
<reference evidence="3" key="1">
    <citation type="submission" date="2021-01" db="EMBL/GenBank/DDBJ databases">
        <title>Caligus Genome Assembly.</title>
        <authorList>
            <person name="Gallardo-Escarate C."/>
        </authorList>
    </citation>
    <scope>NUCLEOTIDE SEQUENCE [LARGE SCALE GENOMIC DNA]</scope>
</reference>
<name>A0A7T8H102_CALRO</name>
<sequence length="58" mass="6305">MQRANTNKIFQVSLLCQDVAGAVKSVPGASSSWNFRRGEPSPFPLRRPIREKSASGSS</sequence>
<proteinExistence type="predicted"/>
<evidence type="ECO:0000256" key="1">
    <source>
        <dbReference type="SAM" id="MobiDB-lite"/>
    </source>
</evidence>
<feature type="compositionally biased region" description="Basic and acidic residues" evidence="1">
    <location>
        <begin position="48"/>
        <end position="58"/>
    </location>
</feature>
<accession>A0A7T8H102</accession>
<protein>
    <submittedName>
        <fullName evidence="2">Uncharacterized protein</fullName>
    </submittedName>
</protein>
<organism evidence="2 3">
    <name type="scientific">Caligus rogercresseyi</name>
    <name type="common">Sea louse</name>
    <dbReference type="NCBI Taxonomy" id="217165"/>
    <lineage>
        <taxon>Eukaryota</taxon>
        <taxon>Metazoa</taxon>
        <taxon>Ecdysozoa</taxon>
        <taxon>Arthropoda</taxon>
        <taxon>Crustacea</taxon>
        <taxon>Multicrustacea</taxon>
        <taxon>Hexanauplia</taxon>
        <taxon>Copepoda</taxon>
        <taxon>Siphonostomatoida</taxon>
        <taxon>Caligidae</taxon>
        <taxon>Caligus</taxon>
    </lineage>
</organism>